<feature type="compositionally biased region" description="Gly residues" evidence="1">
    <location>
        <begin position="54"/>
        <end position="77"/>
    </location>
</feature>
<feature type="signal peptide" evidence="2">
    <location>
        <begin position="1"/>
        <end position="22"/>
    </location>
</feature>
<feature type="chain" id="PRO_5027102188" evidence="2">
    <location>
        <begin position="23"/>
        <end position="103"/>
    </location>
</feature>
<evidence type="ECO:0000256" key="2">
    <source>
        <dbReference type="SAM" id="SignalP"/>
    </source>
</evidence>
<feature type="region of interest" description="Disordered" evidence="1">
    <location>
        <begin position="46"/>
        <end position="77"/>
    </location>
</feature>
<gene>
    <name evidence="4" type="primary">LOC114243987</name>
</gene>
<dbReference type="RefSeq" id="XP_028031452.1">
    <property type="nucleotide sequence ID" value="XM_028175651.1"/>
</dbReference>
<evidence type="ECO:0000256" key="1">
    <source>
        <dbReference type="SAM" id="MobiDB-lite"/>
    </source>
</evidence>
<evidence type="ECO:0000313" key="4">
    <source>
        <dbReference type="RefSeq" id="XP_028031452.1"/>
    </source>
</evidence>
<dbReference type="AlphaFoldDB" id="A0A6J2JR30"/>
<organism evidence="3 4">
    <name type="scientific">Bombyx mandarina</name>
    <name type="common">Wild silk moth</name>
    <name type="synonym">Wild silkworm</name>
    <dbReference type="NCBI Taxonomy" id="7092"/>
    <lineage>
        <taxon>Eukaryota</taxon>
        <taxon>Metazoa</taxon>
        <taxon>Ecdysozoa</taxon>
        <taxon>Arthropoda</taxon>
        <taxon>Hexapoda</taxon>
        <taxon>Insecta</taxon>
        <taxon>Pterygota</taxon>
        <taxon>Neoptera</taxon>
        <taxon>Endopterygota</taxon>
        <taxon>Lepidoptera</taxon>
        <taxon>Glossata</taxon>
        <taxon>Ditrysia</taxon>
        <taxon>Bombycoidea</taxon>
        <taxon>Bombycidae</taxon>
        <taxon>Bombycinae</taxon>
        <taxon>Bombyx</taxon>
    </lineage>
</organism>
<accession>A0A6J2JR30</accession>
<keyword evidence="3" id="KW-1185">Reference proteome</keyword>
<dbReference type="GeneID" id="114243987"/>
<reference evidence="4" key="1">
    <citation type="submission" date="2025-08" db="UniProtKB">
        <authorList>
            <consortium name="RefSeq"/>
        </authorList>
    </citation>
    <scope>IDENTIFICATION</scope>
    <source>
        <tissue evidence="4">Silk gland</tissue>
    </source>
</reference>
<name>A0A6J2JR30_BOMMA</name>
<dbReference type="Proteomes" id="UP000504629">
    <property type="component" value="Unplaced"/>
</dbReference>
<dbReference type="KEGG" id="bman:114243987"/>
<evidence type="ECO:0000313" key="3">
    <source>
        <dbReference type="Proteomes" id="UP000504629"/>
    </source>
</evidence>
<keyword evidence="2" id="KW-0732">Signal</keyword>
<proteinExistence type="predicted"/>
<protein>
    <submittedName>
        <fullName evidence="4">Uncharacterized protein LOC114243987</fullName>
    </submittedName>
</protein>
<sequence>MAGTSVLCGLVLLIICCNQIDAATRVARSPQFSQANAQAQAGAFGRPGFQSRPGFGGGGFNRPGFGGGGFNRPGGGTSISISKSIAISRGGSAQSSSNSVARG</sequence>